<accession>A0A552DBR2</accession>
<sequence length="114" mass="12528">MLKERSLRKKKEHSASLNAGKGDEGKRNMILSAERNFRTSKRFSVVDAVQMNATTAKNMPGENNSQQDESPPISSSDCNHSPIVSRSSVSLRQTLRPVEVGNIGENDILAKIGF</sequence>
<proteinExistence type="predicted"/>
<dbReference type="AlphaFoldDB" id="A0A552DBR2"/>
<organism evidence="2 3">
    <name type="scientific">Microcystis aeruginosa Ma_QC_B_20070730_S2</name>
    <dbReference type="NCBI Taxonomy" id="2486256"/>
    <lineage>
        <taxon>Bacteria</taxon>
        <taxon>Bacillati</taxon>
        <taxon>Cyanobacteriota</taxon>
        <taxon>Cyanophyceae</taxon>
        <taxon>Oscillatoriophycideae</taxon>
        <taxon>Chroococcales</taxon>
        <taxon>Microcystaceae</taxon>
        <taxon>Microcystis</taxon>
    </lineage>
</organism>
<evidence type="ECO:0000313" key="3">
    <source>
        <dbReference type="Proteomes" id="UP000320551"/>
    </source>
</evidence>
<reference evidence="2 3" key="1">
    <citation type="submission" date="2019-01" db="EMBL/GenBank/DDBJ databases">
        <title>Coherence of Microcystis species and biogeography revealed through population genomics.</title>
        <authorList>
            <person name="Perez-Carrascal O.M."/>
            <person name="Terrat Y."/>
            <person name="Giani A."/>
            <person name="Fortin N."/>
            <person name="Tromas N."/>
            <person name="Shapiro B.J."/>
        </authorList>
    </citation>
    <scope>NUCLEOTIDE SEQUENCE [LARGE SCALE GENOMIC DNA]</scope>
    <source>
        <strain evidence="2">Ma_QC_B_20070730_S2</strain>
    </source>
</reference>
<feature type="region of interest" description="Disordered" evidence="1">
    <location>
        <begin position="52"/>
        <end position="88"/>
    </location>
</feature>
<dbReference type="EMBL" id="SFBK01000249">
    <property type="protein sequence ID" value="TRU19656.1"/>
    <property type="molecule type" value="Genomic_DNA"/>
</dbReference>
<dbReference type="Proteomes" id="UP000320551">
    <property type="component" value="Unassembled WGS sequence"/>
</dbReference>
<comment type="caution">
    <text evidence="2">The sequence shown here is derived from an EMBL/GenBank/DDBJ whole genome shotgun (WGS) entry which is preliminary data.</text>
</comment>
<protein>
    <submittedName>
        <fullName evidence="2">Uncharacterized protein</fullName>
    </submittedName>
</protein>
<evidence type="ECO:0000256" key="1">
    <source>
        <dbReference type="SAM" id="MobiDB-lite"/>
    </source>
</evidence>
<gene>
    <name evidence="2" type="ORF">EWV80_18945</name>
</gene>
<feature type="region of interest" description="Disordered" evidence="1">
    <location>
        <begin position="1"/>
        <end position="29"/>
    </location>
</feature>
<feature type="compositionally biased region" description="Basic residues" evidence="1">
    <location>
        <begin position="1"/>
        <end position="12"/>
    </location>
</feature>
<evidence type="ECO:0000313" key="2">
    <source>
        <dbReference type="EMBL" id="TRU19656.1"/>
    </source>
</evidence>
<name>A0A552DBR2_MICAE</name>